<protein>
    <submittedName>
        <fullName evidence="5 6">Ufm1-specific protease 1</fullName>
    </submittedName>
</protein>
<evidence type="ECO:0000256" key="1">
    <source>
        <dbReference type="ARBA" id="ARBA00008552"/>
    </source>
</evidence>
<gene>
    <name evidence="5 6" type="primary">LOC106154180</name>
</gene>
<sequence>MTDLLVDVHEDLPLPPDTVSVHLIEGTYQYWHYLCDGVDDRGWGCGYRTLQTLCSWILLHEKKPSKRPVPSIPELQEALVKMQDKQKTFLGSRDWIGSFEVSLCLDYFYDVPGKIVHLESGADLPSCVDQLVDHFTTTKAPVMMGGDSDNSSKGVLGICKTTNSTYLLILDPHCSKRGTDKEELQRDGWIKWRPLESFVMNSFYNLCLPQYKARPP</sequence>
<keyword evidence="4" id="KW-1185">Reference proteome</keyword>
<evidence type="ECO:0000313" key="6">
    <source>
        <dbReference type="RefSeq" id="XP_013383915.1"/>
    </source>
</evidence>
<dbReference type="OrthoDB" id="417506at2759"/>
<evidence type="ECO:0000313" key="5">
    <source>
        <dbReference type="RefSeq" id="XP_013383909.1"/>
    </source>
</evidence>
<evidence type="ECO:0000259" key="3">
    <source>
        <dbReference type="Pfam" id="PF07910"/>
    </source>
</evidence>
<dbReference type="STRING" id="7574.A0A1S3HFU5"/>
<keyword evidence="5 6" id="KW-0645">Protease</keyword>
<dbReference type="RefSeq" id="XP_013383909.1">
    <property type="nucleotide sequence ID" value="XM_013528455.1"/>
</dbReference>
<dbReference type="GO" id="GO:0006508">
    <property type="term" value="P:proteolysis"/>
    <property type="evidence" value="ECO:0007669"/>
    <property type="project" value="UniProtKB-KW"/>
</dbReference>
<feature type="domain" description="UFSP1/2/DUB catalytic" evidence="3">
    <location>
        <begin position="21"/>
        <end position="207"/>
    </location>
</feature>
<dbReference type="KEGG" id="lak:106154180"/>
<evidence type="ECO:0000256" key="2">
    <source>
        <dbReference type="ARBA" id="ARBA00022801"/>
    </source>
</evidence>
<dbReference type="SUPFAM" id="SSF54001">
    <property type="entry name" value="Cysteine proteinases"/>
    <property type="match status" value="1"/>
</dbReference>
<proteinExistence type="inferred from homology"/>
<dbReference type="InterPro" id="IPR038765">
    <property type="entry name" value="Papain-like_cys_pep_sf"/>
</dbReference>
<keyword evidence="2" id="KW-0378">Hydrolase</keyword>
<dbReference type="Pfam" id="PF07910">
    <property type="entry name" value="Peptidase_C78"/>
    <property type="match status" value="1"/>
</dbReference>
<dbReference type="Gene3D" id="3.90.70.130">
    <property type="match status" value="1"/>
</dbReference>
<dbReference type="GeneID" id="106154180"/>
<dbReference type="RefSeq" id="XP_013383915.1">
    <property type="nucleotide sequence ID" value="XM_013528461.1"/>
</dbReference>
<organism evidence="4 5">
    <name type="scientific">Lingula anatina</name>
    <name type="common">Brachiopod</name>
    <name type="synonym">Lingula unguis</name>
    <dbReference type="NCBI Taxonomy" id="7574"/>
    <lineage>
        <taxon>Eukaryota</taxon>
        <taxon>Metazoa</taxon>
        <taxon>Spiralia</taxon>
        <taxon>Lophotrochozoa</taxon>
        <taxon>Brachiopoda</taxon>
        <taxon>Linguliformea</taxon>
        <taxon>Lingulata</taxon>
        <taxon>Lingulida</taxon>
        <taxon>Linguloidea</taxon>
        <taxon>Lingulidae</taxon>
        <taxon>Lingula</taxon>
    </lineage>
</organism>
<reference evidence="5 6" key="1">
    <citation type="submission" date="2025-04" db="UniProtKB">
        <authorList>
            <consortium name="RefSeq"/>
        </authorList>
    </citation>
    <scope>IDENTIFICATION</scope>
    <source>
        <tissue evidence="5 6">Gonads</tissue>
    </source>
</reference>
<dbReference type="GO" id="GO:0071567">
    <property type="term" value="F:deUFMylase activity"/>
    <property type="evidence" value="ECO:0007669"/>
    <property type="project" value="TreeGrafter"/>
</dbReference>
<name>A0A1S3HFU5_LINAN</name>
<dbReference type="AlphaFoldDB" id="A0A1S3HFU5"/>
<accession>A0A1S3HFU5</accession>
<dbReference type="PANTHER" id="PTHR48153:SF3">
    <property type="entry name" value="INACTIVE UFM1-SPECIFIC PROTEASE 1"/>
    <property type="match status" value="1"/>
</dbReference>
<dbReference type="PANTHER" id="PTHR48153">
    <property type="entry name" value="UFM1-SPECIFIC PROTEASE 2"/>
    <property type="match status" value="1"/>
</dbReference>
<dbReference type="Proteomes" id="UP000085678">
    <property type="component" value="Unplaced"/>
</dbReference>
<comment type="similarity">
    <text evidence="1">Belongs to the peptidase C78 family.</text>
</comment>
<evidence type="ECO:0000313" key="4">
    <source>
        <dbReference type="Proteomes" id="UP000085678"/>
    </source>
</evidence>
<dbReference type="InterPro" id="IPR012462">
    <property type="entry name" value="UFSP1/2_DUB_cat"/>
</dbReference>